<dbReference type="Proteomes" id="UP000887578">
    <property type="component" value="Unplaced"/>
</dbReference>
<organism evidence="5 6">
    <name type="scientific">Panagrolaimus davidi</name>
    <dbReference type="NCBI Taxonomy" id="227884"/>
    <lineage>
        <taxon>Eukaryota</taxon>
        <taxon>Metazoa</taxon>
        <taxon>Ecdysozoa</taxon>
        <taxon>Nematoda</taxon>
        <taxon>Chromadorea</taxon>
        <taxon>Rhabditida</taxon>
        <taxon>Tylenchina</taxon>
        <taxon>Panagrolaimomorpha</taxon>
        <taxon>Panagrolaimoidea</taxon>
        <taxon>Panagrolaimidae</taxon>
        <taxon>Panagrolaimus</taxon>
    </lineage>
</organism>
<evidence type="ECO:0000256" key="4">
    <source>
        <dbReference type="PIRNR" id="PIRNR037755"/>
    </source>
</evidence>
<evidence type="ECO:0000256" key="2">
    <source>
        <dbReference type="ARBA" id="ARBA00022603"/>
    </source>
</evidence>
<evidence type="ECO:0000256" key="1">
    <source>
        <dbReference type="ARBA" id="ARBA00009725"/>
    </source>
</evidence>
<dbReference type="GO" id="GO:0008173">
    <property type="term" value="F:RNA methyltransferase activity"/>
    <property type="evidence" value="ECO:0007669"/>
    <property type="project" value="UniProtKB-ARBA"/>
</dbReference>
<dbReference type="Pfam" id="PF13489">
    <property type="entry name" value="Methyltransf_23"/>
    <property type="match status" value="1"/>
</dbReference>
<dbReference type="PIRSF" id="PIRSF037755">
    <property type="entry name" value="Mettl2_prd"/>
    <property type="match status" value="1"/>
</dbReference>
<comment type="function">
    <text evidence="4">S-adenosyl-L-methionine-dependent methyltransferase.</text>
</comment>
<evidence type="ECO:0000313" key="5">
    <source>
        <dbReference type="Proteomes" id="UP000887578"/>
    </source>
</evidence>
<evidence type="ECO:0000256" key="3">
    <source>
        <dbReference type="ARBA" id="ARBA00022679"/>
    </source>
</evidence>
<proteinExistence type="inferred from homology"/>
<keyword evidence="2 4" id="KW-0489">Methyltransferase</keyword>
<dbReference type="GO" id="GO:0008757">
    <property type="term" value="F:S-adenosylmethionine-dependent methyltransferase activity"/>
    <property type="evidence" value="ECO:0007669"/>
    <property type="project" value="UniProtKB-ARBA"/>
</dbReference>
<reference evidence="6" key="1">
    <citation type="submission" date="2022-11" db="UniProtKB">
        <authorList>
            <consortium name="WormBaseParasite"/>
        </authorList>
    </citation>
    <scope>IDENTIFICATION</scope>
</reference>
<dbReference type="Gene3D" id="3.40.50.150">
    <property type="entry name" value="Vaccinia Virus protein VP39"/>
    <property type="match status" value="1"/>
</dbReference>
<name>A0A914P3S5_9BILA</name>
<accession>A0A914P3S5</accession>
<dbReference type="AlphaFoldDB" id="A0A914P3S5"/>
<evidence type="ECO:0000313" key="6">
    <source>
        <dbReference type="WBParaSite" id="PDA_v2.g12504.t1"/>
    </source>
</evidence>
<dbReference type="WBParaSite" id="PDA_v2.g12504.t1">
    <property type="protein sequence ID" value="PDA_v2.g12504.t1"/>
    <property type="gene ID" value="PDA_v2.g12504"/>
</dbReference>
<protein>
    <recommendedName>
        <fullName evidence="4">tRNA N(3)-methylcytidine methyltransferase</fullName>
        <ecNumber evidence="4">2.1.1.-</ecNumber>
    </recommendedName>
</protein>
<dbReference type="GO" id="GO:0032259">
    <property type="term" value="P:methylation"/>
    <property type="evidence" value="ECO:0007669"/>
    <property type="project" value="UniProtKB-KW"/>
</dbReference>
<dbReference type="PANTHER" id="PTHR22809:SF5">
    <property type="entry name" value="TRNA N(3)-METHYLCYTIDINE METHYLTRANSFERASE METTL6"/>
    <property type="match status" value="1"/>
</dbReference>
<comment type="similarity">
    <text evidence="1 4">Belongs to the methyltransferase superfamily. METL family.</text>
</comment>
<keyword evidence="3 4" id="KW-0808">Transferase</keyword>
<dbReference type="PANTHER" id="PTHR22809">
    <property type="entry name" value="METHYLTRANSFERASE-RELATED"/>
    <property type="match status" value="1"/>
</dbReference>
<dbReference type="SUPFAM" id="SSF53335">
    <property type="entry name" value="S-adenosyl-L-methionine-dependent methyltransferases"/>
    <property type="match status" value="1"/>
</dbReference>
<sequence length="283" mass="33203">MDEQSNQESATAAASSFFCKRGYITEDGIEVSNEELERLSNQPCLNQAWNEKLEREAQKNWDKFYNRNNDKFFKDRHWAKEELEEVCSHINFTAPIKYLEAGCGVGNMLFPLSEWYPHWEFYGFDFSKNAVRLLEERAANINLKVKTAVVDLTVAEQIPFESNIIDFATLIFVISAIHPEKQLQAIKNLASFIKSGGTVVFRDYAAYDHAMMRFKPENKIQERFYKRADWTLAYYFHRSEVISLFEEAGFNVKSCLYYHTYTENRQMQMKVDRAFIQGVFVKK</sequence>
<dbReference type="EC" id="2.1.1.-" evidence="4"/>
<keyword evidence="5" id="KW-1185">Reference proteome</keyword>
<dbReference type="InterPro" id="IPR026113">
    <property type="entry name" value="METTL2/6/8-like"/>
</dbReference>
<dbReference type="CDD" id="cd02440">
    <property type="entry name" value="AdoMet_MTases"/>
    <property type="match status" value="1"/>
</dbReference>
<dbReference type="InterPro" id="IPR029063">
    <property type="entry name" value="SAM-dependent_MTases_sf"/>
</dbReference>